<dbReference type="Proteomes" id="UP000515162">
    <property type="component" value="Chromosome 3R"/>
</dbReference>
<dbReference type="GeneID" id="117144515"/>
<organism evidence="1 2">
    <name type="scientific">Drosophila mauritiana</name>
    <name type="common">Fruit fly</name>
    <dbReference type="NCBI Taxonomy" id="7226"/>
    <lineage>
        <taxon>Eukaryota</taxon>
        <taxon>Metazoa</taxon>
        <taxon>Ecdysozoa</taxon>
        <taxon>Arthropoda</taxon>
        <taxon>Hexapoda</taxon>
        <taxon>Insecta</taxon>
        <taxon>Pterygota</taxon>
        <taxon>Neoptera</taxon>
        <taxon>Endopterygota</taxon>
        <taxon>Diptera</taxon>
        <taxon>Brachycera</taxon>
        <taxon>Muscomorpha</taxon>
        <taxon>Ephydroidea</taxon>
        <taxon>Drosophilidae</taxon>
        <taxon>Drosophila</taxon>
        <taxon>Sophophora</taxon>
    </lineage>
</organism>
<evidence type="ECO:0000313" key="1">
    <source>
        <dbReference type="Proteomes" id="UP000515162"/>
    </source>
</evidence>
<dbReference type="RefSeq" id="XP_033165623.1">
    <property type="nucleotide sequence ID" value="XM_033309732.1"/>
</dbReference>
<protein>
    <submittedName>
        <fullName evidence="2">Uncharacterized protein LOC117144515</fullName>
    </submittedName>
</protein>
<reference evidence="2" key="1">
    <citation type="submission" date="2025-08" db="UniProtKB">
        <authorList>
            <consortium name="RefSeq"/>
        </authorList>
    </citation>
    <scope>IDENTIFICATION</scope>
    <source>
        <strain evidence="2">Mau12</strain>
        <tissue evidence="2">Whole Body</tissue>
    </source>
</reference>
<dbReference type="AlphaFoldDB" id="A0A6P8K9X0"/>
<evidence type="ECO:0000313" key="2">
    <source>
        <dbReference type="RefSeq" id="XP_033165623.1"/>
    </source>
</evidence>
<gene>
    <name evidence="2" type="primary">LOC117144515</name>
</gene>
<proteinExistence type="predicted"/>
<name>A0A6P8K9X0_DROMA</name>
<keyword evidence="1" id="KW-1185">Reference proteome</keyword>
<accession>A0A6P8K9X0</accession>
<sequence length="102" mass="11304">MSKAVGQVCACVCANATSPPPTRSTNCFHYGKRKTQSRRFITLISKQRKRNVMSNRVMLTAFLRTVQPPVAIATHYSQLPGDGVIVLIMQTMSARPFLAGRH</sequence>